<accession>A0A1W0DBK2</accession>
<evidence type="ECO:0000256" key="3">
    <source>
        <dbReference type="ARBA" id="ARBA00022448"/>
    </source>
</evidence>
<evidence type="ECO:0000256" key="1">
    <source>
        <dbReference type="ARBA" id="ARBA00004141"/>
    </source>
</evidence>
<sequence length="336" mass="36033">MTSRFSLHDDGSAGGEHDDEHDYNHPHRHPHGGVTGAAARAASMRALRWVALLTVGFACVEAVGGWMTGSLALLSDAGHMLTDSISLLLALWVAHIGRRPADESHSFGHGRAEVIGAFLNSLFMFGVIVFIAVEAVRRLLEPHPVNGLGVMGIAVVGLMVNVLAAWILSRGAHSLNSKAALLHVMGDLLGSLAAIASGAIVFWTGWTPADPILSMLVACLILSSTWRLLRKSLAVLMEEVPAELDFNRIGRALGGIAGVRSVHDLHIWTMAADRVALSAHLQVSAPQDWPRILAACQRMLSREFGIDHVTLQPEWPLPPPAGKTVPVTIISEDKHQ</sequence>
<evidence type="ECO:0000256" key="2">
    <source>
        <dbReference type="ARBA" id="ARBA00008873"/>
    </source>
</evidence>
<dbReference type="EMBL" id="MUKV01000001">
    <property type="protein sequence ID" value="OQS44328.1"/>
    <property type="molecule type" value="Genomic_DNA"/>
</dbReference>
<dbReference type="RefSeq" id="WP_081554365.1">
    <property type="nucleotide sequence ID" value="NZ_MUKV01000001.1"/>
</dbReference>
<dbReference type="InterPro" id="IPR036837">
    <property type="entry name" value="Cation_efflux_CTD_sf"/>
</dbReference>
<feature type="domain" description="Cation efflux protein transmembrane" evidence="11">
    <location>
        <begin position="51"/>
        <end position="237"/>
    </location>
</feature>
<dbReference type="Gene3D" id="1.20.1510.10">
    <property type="entry name" value="Cation efflux protein transmembrane domain"/>
    <property type="match status" value="1"/>
</dbReference>
<evidence type="ECO:0000256" key="7">
    <source>
        <dbReference type="ARBA" id="ARBA00023065"/>
    </source>
</evidence>
<evidence type="ECO:0000256" key="8">
    <source>
        <dbReference type="ARBA" id="ARBA00023136"/>
    </source>
</evidence>
<keyword evidence="5" id="KW-0862">Zinc</keyword>
<evidence type="ECO:0000256" key="10">
    <source>
        <dbReference type="SAM" id="Phobius"/>
    </source>
</evidence>
<feature type="transmembrane region" description="Helical" evidence="10">
    <location>
        <begin position="73"/>
        <end position="94"/>
    </location>
</feature>
<dbReference type="Proteomes" id="UP000192721">
    <property type="component" value="Unassembled WGS sequence"/>
</dbReference>
<keyword evidence="6 10" id="KW-1133">Transmembrane helix</keyword>
<feature type="transmembrane region" description="Helical" evidence="10">
    <location>
        <begin position="145"/>
        <end position="168"/>
    </location>
</feature>
<dbReference type="Pfam" id="PF01545">
    <property type="entry name" value="Cation_efflux"/>
    <property type="match status" value="1"/>
</dbReference>
<keyword evidence="5" id="KW-0864">Zinc transport</keyword>
<keyword evidence="8 10" id="KW-0472">Membrane</keyword>
<evidence type="ECO:0000256" key="9">
    <source>
        <dbReference type="SAM" id="MobiDB-lite"/>
    </source>
</evidence>
<feature type="transmembrane region" description="Helical" evidence="10">
    <location>
        <begin position="114"/>
        <end position="133"/>
    </location>
</feature>
<dbReference type="InterPro" id="IPR027469">
    <property type="entry name" value="Cation_efflux_TMD_sf"/>
</dbReference>
<comment type="caution">
    <text evidence="13">The sequence shown here is derived from an EMBL/GenBank/DDBJ whole genome shotgun (WGS) entry which is preliminary data.</text>
</comment>
<evidence type="ECO:0000259" key="12">
    <source>
        <dbReference type="Pfam" id="PF16916"/>
    </source>
</evidence>
<feature type="transmembrane region" description="Helical" evidence="10">
    <location>
        <begin position="180"/>
        <end position="206"/>
    </location>
</feature>
<evidence type="ECO:0000256" key="5">
    <source>
        <dbReference type="ARBA" id="ARBA00022906"/>
    </source>
</evidence>
<organism evidence="13 14">
    <name type="scientific">Chromobacterium haemolyticum</name>
    <dbReference type="NCBI Taxonomy" id="394935"/>
    <lineage>
        <taxon>Bacteria</taxon>
        <taxon>Pseudomonadati</taxon>
        <taxon>Pseudomonadota</taxon>
        <taxon>Betaproteobacteria</taxon>
        <taxon>Neisseriales</taxon>
        <taxon>Chromobacteriaceae</taxon>
        <taxon>Chromobacterium</taxon>
    </lineage>
</organism>
<evidence type="ECO:0000256" key="6">
    <source>
        <dbReference type="ARBA" id="ARBA00022989"/>
    </source>
</evidence>
<evidence type="ECO:0000313" key="13">
    <source>
        <dbReference type="EMBL" id="OQS44328.1"/>
    </source>
</evidence>
<keyword evidence="4 10" id="KW-0812">Transmembrane</keyword>
<dbReference type="GO" id="GO:0005385">
    <property type="term" value="F:zinc ion transmembrane transporter activity"/>
    <property type="evidence" value="ECO:0007669"/>
    <property type="project" value="TreeGrafter"/>
</dbReference>
<dbReference type="NCBIfam" id="TIGR01297">
    <property type="entry name" value="CDF"/>
    <property type="match status" value="1"/>
</dbReference>
<comment type="subcellular location">
    <subcellularLocation>
        <location evidence="1">Membrane</location>
        <topology evidence="1">Multi-pass membrane protein</topology>
    </subcellularLocation>
</comment>
<dbReference type="Pfam" id="PF16916">
    <property type="entry name" value="ZT_dimer"/>
    <property type="match status" value="1"/>
</dbReference>
<feature type="compositionally biased region" description="Basic and acidic residues" evidence="9">
    <location>
        <begin position="1"/>
        <end position="25"/>
    </location>
</feature>
<keyword evidence="3" id="KW-0813">Transport</keyword>
<evidence type="ECO:0000256" key="4">
    <source>
        <dbReference type="ARBA" id="ARBA00022692"/>
    </source>
</evidence>
<dbReference type="InterPro" id="IPR058533">
    <property type="entry name" value="Cation_efflux_TM"/>
</dbReference>
<evidence type="ECO:0000313" key="14">
    <source>
        <dbReference type="Proteomes" id="UP000192721"/>
    </source>
</evidence>
<comment type="similarity">
    <text evidence="2">Belongs to the cation diffusion facilitator (CDF) transporter (TC 2.A.4) family. SLC30A subfamily.</text>
</comment>
<dbReference type="PANTHER" id="PTHR11562:SF17">
    <property type="entry name" value="RE54080P-RELATED"/>
    <property type="match status" value="1"/>
</dbReference>
<protein>
    <submittedName>
        <fullName evidence="13">Cation transporter</fullName>
    </submittedName>
</protein>
<dbReference type="PANTHER" id="PTHR11562">
    <property type="entry name" value="CATION EFFLUX PROTEIN/ ZINC TRANSPORTER"/>
    <property type="match status" value="1"/>
</dbReference>
<dbReference type="AlphaFoldDB" id="A0A1W0DBK2"/>
<dbReference type="InterPro" id="IPR002524">
    <property type="entry name" value="Cation_efflux"/>
</dbReference>
<evidence type="ECO:0000259" key="11">
    <source>
        <dbReference type="Pfam" id="PF01545"/>
    </source>
</evidence>
<name>A0A1W0DBK2_9NEIS</name>
<feature type="transmembrane region" description="Helical" evidence="10">
    <location>
        <begin position="212"/>
        <end position="229"/>
    </location>
</feature>
<dbReference type="InterPro" id="IPR027470">
    <property type="entry name" value="Cation_efflux_CTD"/>
</dbReference>
<dbReference type="GO" id="GO:0005886">
    <property type="term" value="C:plasma membrane"/>
    <property type="evidence" value="ECO:0007669"/>
    <property type="project" value="TreeGrafter"/>
</dbReference>
<dbReference type="SUPFAM" id="SSF160240">
    <property type="entry name" value="Cation efflux protein cytoplasmic domain-like"/>
    <property type="match status" value="1"/>
</dbReference>
<proteinExistence type="inferred from homology"/>
<reference evidence="13 14" key="1">
    <citation type="submission" date="2017-02" db="EMBL/GenBank/DDBJ databases">
        <title>Chromobacterium haemolyticum H5244.</title>
        <authorList>
            <person name="Gulvik C.A."/>
        </authorList>
    </citation>
    <scope>NUCLEOTIDE SEQUENCE [LARGE SCALE GENOMIC DNA]</scope>
    <source>
        <strain evidence="13 14">H5244</strain>
    </source>
</reference>
<keyword evidence="7" id="KW-0406">Ion transport</keyword>
<feature type="transmembrane region" description="Helical" evidence="10">
    <location>
        <begin position="49"/>
        <end position="67"/>
    </location>
</feature>
<feature type="region of interest" description="Disordered" evidence="9">
    <location>
        <begin position="1"/>
        <end position="35"/>
    </location>
</feature>
<dbReference type="SUPFAM" id="SSF161111">
    <property type="entry name" value="Cation efflux protein transmembrane domain-like"/>
    <property type="match status" value="1"/>
</dbReference>
<feature type="domain" description="Cation efflux protein cytoplasmic" evidence="12">
    <location>
        <begin position="242"/>
        <end position="314"/>
    </location>
</feature>
<dbReference type="InterPro" id="IPR050681">
    <property type="entry name" value="CDF/SLC30A"/>
</dbReference>
<gene>
    <name evidence="13" type="ORF">B0T45_01645</name>
</gene>